<evidence type="ECO:0000313" key="7">
    <source>
        <dbReference type="Proteomes" id="UP000027120"/>
    </source>
</evidence>
<dbReference type="Gene3D" id="3.30.40.10">
    <property type="entry name" value="Zinc/RING finger domain, C3HC4 (zinc finger)"/>
    <property type="match status" value="1"/>
</dbReference>
<name>A0A067G2E1_CITSI</name>
<dbReference type="AlphaFoldDB" id="A0A067G2E1"/>
<dbReference type="SMART" id="SM00744">
    <property type="entry name" value="RINGv"/>
    <property type="match status" value="1"/>
</dbReference>
<keyword evidence="3" id="KW-0862">Zinc</keyword>
<dbReference type="InterPro" id="IPR013083">
    <property type="entry name" value="Znf_RING/FYVE/PHD"/>
</dbReference>
<dbReference type="PROSITE" id="PS51292">
    <property type="entry name" value="ZF_RING_CH"/>
    <property type="match status" value="1"/>
</dbReference>
<dbReference type="PaxDb" id="2711-XP_006482596.1"/>
<dbReference type="InterPro" id="IPR033275">
    <property type="entry name" value="MARCH-like"/>
</dbReference>
<dbReference type="GO" id="GO:0016567">
    <property type="term" value="P:protein ubiquitination"/>
    <property type="evidence" value="ECO:0000318"/>
    <property type="project" value="GO_Central"/>
</dbReference>
<dbReference type="SUPFAM" id="SSF57850">
    <property type="entry name" value="RING/U-box"/>
    <property type="match status" value="1"/>
</dbReference>
<dbReference type="CDD" id="cd16495">
    <property type="entry name" value="RING_CH-C4HC3_MARCH"/>
    <property type="match status" value="1"/>
</dbReference>
<keyword evidence="4" id="KW-0472">Membrane</keyword>
<feature type="transmembrane region" description="Helical" evidence="4">
    <location>
        <begin position="207"/>
        <end position="226"/>
    </location>
</feature>
<organism evidence="6 7">
    <name type="scientific">Citrus sinensis</name>
    <name type="common">Sweet orange</name>
    <name type="synonym">Citrus aurantium var. sinensis</name>
    <dbReference type="NCBI Taxonomy" id="2711"/>
    <lineage>
        <taxon>Eukaryota</taxon>
        <taxon>Viridiplantae</taxon>
        <taxon>Streptophyta</taxon>
        <taxon>Embryophyta</taxon>
        <taxon>Tracheophyta</taxon>
        <taxon>Spermatophyta</taxon>
        <taxon>Magnoliopsida</taxon>
        <taxon>eudicotyledons</taxon>
        <taxon>Gunneridae</taxon>
        <taxon>Pentapetalae</taxon>
        <taxon>rosids</taxon>
        <taxon>malvids</taxon>
        <taxon>Sapindales</taxon>
        <taxon>Rutaceae</taxon>
        <taxon>Aurantioideae</taxon>
        <taxon>Citrus</taxon>
    </lineage>
</organism>
<feature type="transmembrane region" description="Helical" evidence="4">
    <location>
        <begin position="183"/>
        <end position="201"/>
    </location>
</feature>
<evidence type="ECO:0000256" key="4">
    <source>
        <dbReference type="SAM" id="Phobius"/>
    </source>
</evidence>
<reference evidence="6 7" key="1">
    <citation type="submission" date="2014-04" db="EMBL/GenBank/DDBJ databases">
        <authorList>
            <consortium name="International Citrus Genome Consortium"/>
            <person name="Gmitter F."/>
            <person name="Chen C."/>
            <person name="Farmerie W."/>
            <person name="Harkins T."/>
            <person name="Desany B."/>
            <person name="Mohiuddin M."/>
            <person name="Kodira C."/>
            <person name="Borodovsky M."/>
            <person name="Lomsadze A."/>
            <person name="Burns P."/>
            <person name="Jenkins J."/>
            <person name="Prochnik S."/>
            <person name="Shu S."/>
            <person name="Chapman J."/>
            <person name="Pitluck S."/>
            <person name="Schmutz J."/>
            <person name="Rokhsar D."/>
        </authorList>
    </citation>
    <scope>NUCLEOTIDE SEQUENCE</scope>
</reference>
<feature type="transmembrane region" description="Helical" evidence="4">
    <location>
        <begin position="146"/>
        <end position="171"/>
    </location>
</feature>
<dbReference type="Pfam" id="PF12906">
    <property type="entry name" value="RINGv"/>
    <property type="match status" value="1"/>
</dbReference>
<dbReference type="PANTHER" id="PTHR23012:SF180">
    <property type="entry name" value="RING_FYVE_PHD ZINC FINGER SUPERFAMILY PROTEIN"/>
    <property type="match status" value="1"/>
</dbReference>
<proteinExistence type="predicted"/>
<dbReference type="InterPro" id="IPR011016">
    <property type="entry name" value="Znf_RING-CH"/>
</dbReference>
<evidence type="ECO:0000259" key="5">
    <source>
        <dbReference type="PROSITE" id="PS51292"/>
    </source>
</evidence>
<dbReference type="GO" id="GO:0008270">
    <property type="term" value="F:zinc ion binding"/>
    <property type="evidence" value="ECO:0007669"/>
    <property type="project" value="UniProtKB-KW"/>
</dbReference>
<dbReference type="GO" id="GO:0016020">
    <property type="term" value="C:membrane"/>
    <property type="evidence" value="ECO:0000318"/>
    <property type="project" value="GO_Central"/>
</dbReference>
<accession>A0A067G2E1</accession>
<evidence type="ECO:0000256" key="3">
    <source>
        <dbReference type="ARBA" id="ARBA00022833"/>
    </source>
</evidence>
<gene>
    <name evidence="6" type="ORF">CISIN_1g027157mg</name>
</gene>
<evidence type="ECO:0000256" key="2">
    <source>
        <dbReference type="ARBA" id="ARBA00022771"/>
    </source>
</evidence>
<protein>
    <recommendedName>
        <fullName evidence="5">RING-CH-type domain-containing protein</fullName>
    </recommendedName>
</protein>
<keyword evidence="4" id="KW-0812">Transmembrane</keyword>
<sequence>MSDHIIVKAESIMTLKIVDNGAGDGSVSNERSECRVCQEEDFIHKMEAPCGCKGTIQFAHRKCIQKWCNAKKKMICEICHQDYRPGYQTPGYRVPQPSDPFAFVAYGGRPLAYSPIAQAEARRLLNQFENADRQESESASSFMCTAFLAVQLPCFCNAMLVTLMLFMDIFINHHTQSEDDVKTKCYLALGLLIYLITFVLVSNKSFSPRPVIIVHITLFYLQLIVFS</sequence>
<dbReference type="eggNOG" id="KOG1609">
    <property type="taxonomic scope" value="Eukaryota"/>
</dbReference>
<dbReference type="EMBL" id="KK784887">
    <property type="protein sequence ID" value="KDO72570.1"/>
    <property type="molecule type" value="Genomic_DNA"/>
</dbReference>
<keyword evidence="2" id="KW-0863">Zinc-finger</keyword>
<dbReference type="PANTHER" id="PTHR23012">
    <property type="entry name" value="RING/FYVE/PHD ZINC FINGER DOMAIN-CONTAINING"/>
    <property type="match status" value="1"/>
</dbReference>
<dbReference type="Proteomes" id="UP000027120">
    <property type="component" value="Unassembled WGS sequence"/>
</dbReference>
<keyword evidence="4" id="KW-1133">Transmembrane helix</keyword>
<keyword evidence="1" id="KW-0479">Metal-binding</keyword>
<keyword evidence="7" id="KW-1185">Reference proteome</keyword>
<dbReference type="GO" id="GO:0004842">
    <property type="term" value="F:ubiquitin-protein transferase activity"/>
    <property type="evidence" value="ECO:0000318"/>
    <property type="project" value="GO_Central"/>
</dbReference>
<feature type="domain" description="RING-CH-type" evidence="5">
    <location>
        <begin position="26"/>
        <end position="86"/>
    </location>
</feature>
<evidence type="ECO:0000256" key="1">
    <source>
        <dbReference type="ARBA" id="ARBA00022723"/>
    </source>
</evidence>
<evidence type="ECO:0000313" key="6">
    <source>
        <dbReference type="EMBL" id="KDO72570.1"/>
    </source>
</evidence>